<feature type="transmembrane region" description="Helical" evidence="1">
    <location>
        <begin position="150"/>
        <end position="170"/>
    </location>
</feature>
<keyword evidence="1" id="KW-0472">Membrane</keyword>
<gene>
    <name evidence="2" type="ORF">HX876_18130</name>
</gene>
<accession>A0A7Y8CLR5</accession>
<dbReference type="AlphaFoldDB" id="A0A7Y8CLR5"/>
<feature type="transmembrane region" description="Helical" evidence="1">
    <location>
        <begin position="51"/>
        <end position="75"/>
    </location>
</feature>
<feature type="transmembrane region" description="Helical" evidence="1">
    <location>
        <begin position="87"/>
        <end position="106"/>
    </location>
</feature>
<dbReference type="Proteomes" id="UP000520592">
    <property type="component" value="Unassembled WGS sequence"/>
</dbReference>
<dbReference type="EMBL" id="JACAQD010000021">
    <property type="protein sequence ID" value="NWC34309.1"/>
    <property type="molecule type" value="Genomic_DNA"/>
</dbReference>
<evidence type="ECO:0000313" key="3">
    <source>
        <dbReference type="Proteomes" id="UP000520592"/>
    </source>
</evidence>
<protein>
    <submittedName>
        <fullName evidence="2">Pr6Pr family membrane protein</fullName>
    </submittedName>
</protein>
<organism evidence="2 3">
    <name type="scientific">Pseudomonas gingeri</name>
    <dbReference type="NCBI Taxonomy" id="117681"/>
    <lineage>
        <taxon>Bacteria</taxon>
        <taxon>Pseudomonadati</taxon>
        <taxon>Pseudomonadota</taxon>
        <taxon>Gammaproteobacteria</taxon>
        <taxon>Pseudomonadales</taxon>
        <taxon>Pseudomonadaceae</taxon>
        <taxon>Pseudomonas</taxon>
    </lineage>
</organism>
<dbReference type="InterPro" id="IPR049713">
    <property type="entry name" value="Pr6Pr-like"/>
</dbReference>
<sequence>MGDEMLLTQGGRGTAVKIAALLGWLTLLLQLYLILASRWQSGQSLLGGVDIFFSYFTVLTNLLVAIVLTCAATSGDSALHRFFLKPTVQSGVAASIVLVGLAYNLLLRETWSPEGLQWVADELLHDVMPVLFVIYWWFCVPKGTLHWRDLWPWLLYPAVYFIYALVRGHLVGSYPYPFIEVDKLGYPQVFINAAMILVGFVAVSVVVIAVDRWRGKRDRLSPAAVG</sequence>
<feature type="transmembrane region" description="Helical" evidence="1">
    <location>
        <begin position="190"/>
        <end position="210"/>
    </location>
</feature>
<dbReference type="RefSeq" id="WP_177057820.1">
    <property type="nucleotide sequence ID" value="NZ_JACAPS010000014.1"/>
</dbReference>
<dbReference type="NCBIfam" id="NF038065">
    <property type="entry name" value="Pr6Pr"/>
    <property type="match status" value="1"/>
</dbReference>
<name>A0A7Y8CLR5_9PSED</name>
<feature type="transmembrane region" description="Helical" evidence="1">
    <location>
        <begin position="21"/>
        <end position="39"/>
    </location>
</feature>
<proteinExistence type="predicted"/>
<evidence type="ECO:0000313" key="2">
    <source>
        <dbReference type="EMBL" id="NWC34309.1"/>
    </source>
</evidence>
<comment type="caution">
    <text evidence="2">The sequence shown here is derived from an EMBL/GenBank/DDBJ whole genome shotgun (WGS) entry which is preliminary data.</text>
</comment>
<keyword evidence="1" id="KW-1133">Transmembrane helix</keyword>
<reference evidence="2 3" key="1">
    <citation type="submission" date="2020-04" db="EMBL/GenBank/DDBJ databases">
        <title>Molecular characterization of pseudomonads from Agaricus bisporus reveal novel blotch 2 pathogens in Western Europe.</title>
        <authorList>
            <person name="Taparia T."/>
            <person name="Krijger M."/>
            <person name="Haynes E."/>
            <person name="Elpinstone J.G."/>
            <person name="Noble R."/>
            <person name="Van Der Wolf J."/>
        </authorList>
    </citation>
    <scope>NUCLEOTIDE SEQUENCE [LARGE SCALE GENOMIC DNA]</scope>
    <source>
        <strain evidence="2 3">IPO3737</strain>
    </source>
</reference>
<feature type="transmembrane region" description="Helical" evidence="1">
    <location>
        <begin position="118"/>
        <end position="138"/>
    </location>
</feature>
<evidence type="ECO:0000256" key="1">
    <source>
        <dbReference type="SAM" id="Phobius"/>
    </source>
</evidence>
<keyword evidence="1" id="KW-0812">Transmembrane</keyword>